<dbReference type="Pfam" id="PF02050">
    <property type="entry name" value="FliJ"/>
    <property type="match status" value="1"/>
</dbReference>
<organism evidence="11 12">
    <name type="scientific">Ureibacillus sinduriensis BLB-1 = JCM 15800</name>
    <dbReference type="NCBI Taxonomy" id="1384057"/>
    <lineage>
        <taxon>Bacteria</taxon>
        <taxon>Bacillati</taxon>
        <taxon>Bacillota</taxon>
        <taxon>Bacilli</taxon>
        <taxon>Bacillales</taxon>
        <taxon>Caryophanaceae</taxon>
        <taxon>Ureibacillus</taxon>
    </lineage>
</organism>
<keyword evidence="11" id="KW-0969">Cilium</keyword>
<evidence type="ECO:0000256" key="9">
    <source>
        <dbReference type="ARBA" id="ARBA00023136"/>
    </source>
</evidence>
<evidence type="ECO:0000256" key="4">
    <source>
        <dbReference type="ARBA" id="ARBA00022448"/>
    </source>
</evidence>
<evidence type="ECO:0000256" key="2">
    <source>
        <dbReference type="ARBA" id="ARBA00010004"/>
    </source>
</evidence>
<accession>A0A0A3HNE5</accession>
<keyword evidence="11" id="KW-0966">Cell projection</keyword>
<comment type="similarity">
    <text evidence="2">Belongs to the FliJ family.</text>
</comment>
<dbReference type="OrthoDB" id="2968361at2"/>
<keyword evidence="7" id="KW-1005">Bacterial flagellum biogenesis</keyword>
<keyword evidence="8" id="KW-0653">Protein transport</keyword>
<dbReference type="Proteomes" id="UP000030408">
    <property type="component" value="Unassembled WGS sequence"/>
</dbReference>
<dbReference type="InterPro" id="IPR053716">
    <property type="entry name" value="Flag_assembly_chemotaxis_eff"/>
</dbReference>
<name>A0A0A3HNE5_9BACL</name>
<proteinExistence type="inferred from homology"/>
<comment type="caution">
    <text evidence="11">The sequence shown here is derived from an EMBL/GenBank/DDBJ whole genome shotgun (WGS) entry which is preliminary data.</text>
</comment>
<dbReference type="GO" id="GO:0044781">
    <property type="term" value="P:bacterial-type flagellum organization"/>
    <property type="evidence" value="ECO:0007669"/>
    <property type="project" value="UniProtKB-KW"/>
</dbReference>
<evidence type="ECO:0000256" key="5">
    <source>
        <dbReference type="ARBA" id="ARBA00022475"/>
    </source>
</evidence>
<dbReference type="RefSeq" id="WP_036202984.1">
    <property type="nucleotide sequence ID" value="NZ_AVCY01000001.1"/>
</dbReference>
<dbReference type="GO" id="GO:0015031">
    <property type="term" value="P:protein transport"/>
    <property type="evidence" value="ECO:0007669"/>
    <property type="project" value="UniProtKB-KW"/>
</dbReference>
<dbReference type="EMBL" id="JPVO01000055">
    <property type="protein sequence ID" value="KGR73894.1"/>
    <property type="molecule type" value="Genomic_DNA"/>
</dbReference>
<keyword evidence="5" id="KW-1003">Cell membrane</keyword>
<keyword evidence="6" id="KW-0145">Chemotaxis</keyword>
<protein>
    <recommendedName>
        <fullName evidence="3">Flagellar FliJ protein</fullName>
    </recommendedName>
</protein>
<evidence type="ECO:0000256" key="6">
    <source>
        <dbReference type="ARBA" id="ARBA00022500"/>
    </source>
</evidence>
<keyword evidence="9" id="KW-0472">Membrane</keyword>
<keyword evidence="11" id="KW-0282">Flagellum</keyword>
<evidence type="ECO:0000256" key="1">
    <source>
        <dbReference type="ARBA" id="ARBA00004413"/>
    </source>
</evidence>
<evidence type="ECO:0000256" key="7">
    <source>
        <dbReference type="ARBA" id="ARBA00022795"/>
    </source>
</evidence>
<dbReference type="Gene3D" id="1.10.287.1700">
    <property type="match status" value="1"/>
</dbReference>
<keyword evidence="4" id="KW-0813">Transport</keyword>
<keyword evidence="12" id="KW-1185">Reference proteome</keyword>
<sequence length="149" mass="18157">MVQYTYRFEKILTIREQEKQQTEQAYKESVRSFEEVATKLYDLLKKKEDLITYQNDRLAIGSSIDQIHHFATFIDSLERSITEVQKKVVQARAKMNWHEQKLLEKNLEIRKFEKMREKDFAIFKSEQDREETLYLDELSTLMYTKKEFR</sequence>
<evidence type="ECO:0000313" key="12">
    <source>
        <dbReference type="Proteomes" id="UP000030408"/>
    </source>
</evidence>
<dbReference type="STRING" id="1384057.CD33_17945"/>
<gene>
    <name evidence="11" type="primary">fliJ</name>
    <name evidence="11" type="ORF">CD33_17945</name>
</gene>
<keyword evidence="10" id="KW-1006">Bacterial flagellum protein export</keyword>
<dbReference type="GO" id="GO:0005886">
    <property type="term" value="C:plasma membrane"/>
    <property type="evidence" value="ECO:0007669"/>
    <property type="project" value="UniProtKB-SubCell"/>
</dbReference>
<dbReference type="GO" id="GO:0071973">
    <property type="term" value="P:bacterial-type flagellum-dependent cell motility"/>
    <property type="evidence" value="ECO:0007669"/>
    <property type="project" value="InterPro"/>
</dbReference>
<dbReference type="AlphaFoldDB" id="A0A0A3HNE5"/>
<evidence type="ECO:0000313" key="11">
    <source>
        <dbReference type="EMBL" id="KGR73894.1"/>
    </source>
</evidence>
<dbReference type="GO" id="GO:0006935">
    <property type="term" value="P:chemotaxis"/>
    <property type="evidence" value="ECO:0007669"/>
    <property type="project" value="UniProtKB-KW"/>
</dbReference>
<evidence type="ECO:0000256" key="3">
    <source>
        <dbReference type="ARBA" id="ARBA00020392"/>
    </source>
</evidence>
<dbReference type="InterPro" id="IPR012823">
    <property type="entry name" value="Flagell_FliJ"/>
</dbReference>
<dbReference type="NCBIfam" id="TIGR02473">
    <property type="entry name" value="flagell_FliJ"/>
    <property type="match status" value="1"/>
</dbReference>
<dbReference type="eggNOG" id="COG2882">
    <property type="taxonomic scope" value="Bacteria"/>
</dbReference>
<evidence type="ECO:0000256" key="10">
    <source>
        <dbReference type="ARBA" id="ARBA00023225"/>
    </source>
</evidence>
<reference evidence="11 12" key="1">
    <citation type="submission" date="2014-02" db="EMBL/GenBank/DDBJ databases">
        <title>Draft genome sequence of Lysinibacillus sinduriensis JCM 15800.</title>
        <authorList>
            <person name="Zhang F."/>
            <person name="Wang G."/>
            <person name="Zhang L."/>
        </authorList>
    </citation>
    <scope>NUCLEOTIDE SEQUENCE [LARGE SCALE GENOMIC DNA]</scope>
    <source>
        <strain evidence="11 12">JCM 15800</strain>
    </source>
</reference>
<dbReference type="GO" id="GO:0009288">
    <property type="term" value="C:bacterial-type flagellum"/>
    <property type="evidence" value="ECO:0007669"/>
    <property type="project" value="InterPro"/>
</dbReference>
<comment type="subcellular location">
    <subcellularLocation>
        <location evidence="1">Cell membrane</location>
        <topology evidence="1">Peripheral membrane protein</topology>
        <orientation evidence="1">Cytoplasmic side</orientation>
    </subcellularLocation>
</comment>
<evidence type="ECO:0000256" key="8">
    <source>
        <dbReference type="ARBA" id="ARBA00022927"/>
    </source>
</evidence>